<evidence type="ECO:0000313" key="3">
    <source>
        <dbReference type="Proteomes" id="UP001430990"/>
    </source>
</evidence>
<dbReference type="Pfam" id="PF06568">
    <property type="entry name" value="YjiS-like"/>
    <property type="match status" value="1"/>
</dbReference>
<name>A0ABY3QVB7_9BRAD</name>
<accession>A0ABY3QVB7</accession>
<dbReference type="InterPro" id="IPR009506">
    <property type="entry name" value="YjiS-like"/>
</dbReference>
<organism evidence="2 3">
    <name type="scientific">Bradyrhizobium barranii</name>
    <dbReference type="NCBI Taxonomy" id="2992140"/>
    <lineage>
        <taxon>Bacteria</taxon>
        <taxon>Pseudomonadati</taxon>
        <taxon>Pseudomonadota</taxon>
        <taxon>Alphaproteobacteria</taxon>
        <taxon>Hyphomicrobiales</taxon>
        <taxon>Nitrobacteraceae</taxon>
        <taxon>Bradyrhizobium</taxon>
    </lineage>
</organism>
<dbReference type="RefSeq" id="WP_231144533.1">
    <property type="nucleotide sequence ID" value="NZ_CP088100.1"/>
</dbReference>
<dbReference type="Proteomes" id="UP001430990">
    <property type="component" value="Chromosome"/>
</dbReference>
<dbReference type="EMBL" id="CP088100">
    <property type="protein sequence ID" value="UFW89943.1"/>
    <property type="molecule type" value="Genomic_DNA"/>
</dbReference>
<sequence length="49" mass="6080">MARPFISDLWRQRYRDRRELARWTEPDLHDIGVSRSDIAHELEKPFWRA</sequence>
<evidence type="ECO:0000313" key="2">
    <source>
        <dbReference type="EMBL" id="UFW89943.1"/>
    </source>
</evidence>
<proteinExistence type="predicted"/>
<protein>
    <submittedName>
        <fullName evidence="2">DUF1127 domain-containing protein</fullName>
    </submittedName>
</protein>
<reference evidence="2" key="1">
    <citation type="submission" date="2021-11" db="EMBL/GenBank/DDBJ databases">
        <title>Australian commercial rhizobial inoculants.</title>
        <authorList>
            <person name="Kohlmeier M.G."/>
            <person name="O'Hara G.W."/>
            <person name="Colombi E."/>
            <person name="Ramsay J.P."/>
            <person name="Terpolilli J."/>
        </authorList>
    </citation>
    <scope>NUCLEOTIDE SEQUENCE</scope>
    <source>
        <strain evidence="2">CC829</strain>
    </source>
</reference>
<keyword evidence="3" id="KW-1185">Reference proteome</keyword>
<gene>
    <name evidence="2" type="ORF">BjapCC829_16000</name>
</gene>
<evidence type="ECO:0000259" key="1">
    <source>
        <dbReference type="Pfam" id="PF06568"/>
    </source>
</evidence>
<feature type="domain" description="YjiS-like" evidence="1">
    <location>
        <begin position="10"/>
        <end position="38"/>
    </location>
</feature>